<dbReference type="SUPFAM" id="SSF55729">
    <property type="entry name" value="Acyl-CoA N-acyltransferases (Nat)"/>
    <property type="match status" value="1"/>
</dbReference>
<dbReference type="GO" id="GO:0008999">
    <property type="term" value="F:protein-N-terminal-alanine acetyltransferase activity"/>
    <property type="evidence" value="ECO:0007669"/>
    <property type="project" value="TreeGrafter"/>
</dbReference>
<dbReference type="InterPro" id="IPR000182">
    <property type="entry name" value="GNAT_dom"/>
</dbReference>
<dbReference type="PROSITE" id="PS51186">
    <property type="entry name" value="GNAT"/>
    <property type="match status" value="1"/>
</dbReference>
<dbReference type="RefSeq" id="WP_093959703.1">
    <property type="nucleotide sequence ID" value="NZ_NEWD01000004.1"/>
</dbReference>
<dbReference type="EMBL" id="NEWD01000004">
    <property type="protein sequence ID" value="OXN01519.1"/>
    <property type="molecule type" value="Genomic_DNA"/>
</dbReference>
<keyword evidence="6" id="KW-1185">Reference proteome</keyword>
<sequence>MFRLFSRNQVSETGNASFRVPSALEAPQGFAPLRLRPMVGADWDEWSAARQRNEQWLKPWDSGDPLHGAPVTFDEWLSRQREAERLGRGIILLMELNGCIVGQISLGAVNYGSMRTGTVGYWVDEAHAGRGLAPLALAMLGDWALADPTGPQLHRMEVAILPENERSKHVVEKVGMNFEGVRHSYMYVDGRWRDHDVYVLLDSDVSGSLTSRLKPVPGPTHRP</sequence>
<keyword evidence="1 5" id="KW-0808">Transferase</keyword>
<dbReference type="Gene3D" id="3.40.630.30">
    <property type="match status" value="1"/>
</dbReference>
<dbReference type="PANTHER" id="PTHR43792">
    <property type="entry name" value="GNAT FAMILY, PUTATIVE (AFU_ORTHOLOGUE AFUA_3G00765)-RELATED-RELATED"/>
    <property type="match status" value="1"/>
</dbReference>
<evidence type="ECO:0000256" key="1">
    <source>
        <dbReference type="ARBA" id="ARBA00022679"/>
    </source>
</evidence>
<name>A0A229W0W3_9BIFI</name>
<evidence type="ECO:0000313" key="6">
    <source>
        <dbReference type="Proteomes" id="UP000215433"/>
    </source>
</evidence>
<organism evidence="5 6">
    <name type="scientific">Bifidobacterium vansinderenii</name>
    <dbReference type="NCBI Taxonomy" id="1984871"/>
    <lineage>
        <taxon>Bacteria</taxon>
        <taxon>Bacillati</taxon>
        <taxon>Actinomycetota</taxon>
        <taxon>Actinomycetes</taxon>
        <taxon>Bifidobacteriales</taxon>
        <taxon>Bifidobacteriaceae</taxon>
        <taxon>Bifidobacterium</taxon>
    </lineage>
</organism>
<dbReference type="Proteomes" id="UP000215433">
    <property type="component" value="Unassembled WGS sequence"/>
</dbReference>
<protein>
    <submittedName>
        <fullName evidence="5">Acetytransferase</fullName>
    </submittedName>
</protein>
<keyword evidence="2" id="KW-0012">Acyltransferase</keyword>
<dbReference type="GO" id="GO:0005737">
    <property type="term" value="C:cytoplasm"/>
    <property type="evidence" value="ECO:0007669"/>
    <property type="project" value="TreeGrafter"/>
</dbReference>
<proteinExistence type="inferred from homology"/>
<feature type="domain" description="N-acetyltransferase" evidence="4">
    <location>
        <begin position="33"/>
        <end position="194"/>
    </location>
</feature>
<reference evidence="5 6" key="1">
    <citation type="submission" date="2017-05" db="EMBL/GenBank/DDBJ databases">
        <title>Bifidobacterium vansinderenii sp. nov.</title>
        <authorList>
            <person name="Lugli G.A."/>
            <person name="Duranti S."/>
            <person name="Mangifesta M."/>
        </authorList>
    </citation>
    <scope>NUCLEOTIDE SEQUENCE [LARGE SCALE GENOMIC DNA]</scope>
    <source>
        <strain evidence="5 6">Tam10B</strain>
    </source>
</reference>
<dbReference type="AlphaFoldDB" id="A0A229W0W3"/>
<dbReference type="OrthoDB" id="5242221at2"/>
<evidence type="ECO:0000256" key="2">
    <source>
        <dbReference type="ARBA" id="ARBA00023315"/>
    </source>
</evidence>
<evidence type="ECO:0000313" key="5">
    <source>
        <dbReference type="EMBL" id="OXN01519.1"/>
    </source>
</evidence>
<dbReference type="PANTHER" id="PTHR43792:SF8">
    <property type="entry name" value="[RIBOSOMAL PROTEIN US5]-ALANINE N-ACETYLTRANSFERASE"/>
    <property type="match status" value="1"/>
</dbReference>
<evidence type="ECO:0000259" key="4">
    <source>
        <dbReference type="PROSITE" id="PS51186"/>
    </source>
</evidence>
<dbReference type="InterPro" id="IPR016181">
    <property type="entry name" value="Acyl_CoA_acyltransferase"/>
</dbReference>
<comment type="similarity">
    <text evidence="3">Belongs to the acetyltransferase family. RimJ subfamily.</text>
</comment>
<evidence type="ECO:0000256" key="3">
    <source>
        <dbReference type="ARBA" id="ARBA00038502"/>
    </source>
</evidence>
<dbReference type="InterPro" id="IPR051531">
    <property type="entry name" value="N-acetyltransferase"/>
</dbReference>
<gene>
    <name evidence="5" type="ORF">Tam10B_0522</name>
</gene>
<accession>A0A229W0W3</accession>
<comment type="caution">
    <text evidence="5">The sequence shown here is derived from an EMBL/GenBank/DDBJ whole genome shotgun (WGS) entry which is preliminary data.</text>
</comment>
<dbReference type="Pfam" id="PF13302">
    <property type="entry name" value="Acetyltransf_3"/>
    <property type="match status" value="1"/>
</dbReference>